<dbReference type="AlphaFoldDB" id="A0A8K0DH40"/>
<feature type="transmembrane region" description="Helical" evidence="1">
    <location>
        <begin position="153"/>
        <end position="173"/>
    </location>
</feature>
<keyword evidence="1" id="KW-0472">Membrane</keyword>
<feature type="transmembrane region" description="Helical" evidence="1">
    <location>
        <begin position="45"/>
        <end position="70"/>
    </location>
</feature>
<reference evidence="2" key="1">
    <citation type="submission" date="2019-08" db="EMBL/GenBank/DDBJ databases">
        <title>The genome of the North American firefly Photinus pyralis.</title>
        <authorList>
            <consortium name="Photinus pyralis genome working group"/>
            <person name="Fallon T.R."/>
            <person name="Sander Lower S.E."/>
            <person name="Weng J.-K."/>
        </authorList>
    </citation>
    <scope>NUCLEOTIDE SEQUENCE</scope>
    <source>
        <strain evidence="2">TRF0915ILg1</strain>
        <tissue evidence="2">Whole body</tissue>
    </source>
</reference>
<evidence type="ECO:0000256" key="1">
    <source>
        <dbReference type="SAM" id="Phobius"/>
    </source>
</evidence>
<organism evidence="2 3">
    <name type="scientific">Ignelater luminosus</name>
    <name type="common">Cucubano</name>
    <name type="synonym">Pyrophorus luminosus</name>
    <dbReference type="NCBI Taxonomy" id="2038154"/>
    <lineage>
        <taxon>Eukaryota</taxon>
        <taxon>Metazoa</taxon>
        <taxon>Ecdysozoa</taxon>
        <taxon>Arthropoda</taxon>
        <taxon>Hexapoda</taxon>
        <taxon>Insecta</taxon>
        <taxon>Pterygota</taxon>
        <taxon>Neoptera</taxon>
        <taxon>Endopterygota</taxon>
        <taxon>Coleoptera</taxon>
        <taxon>Polyphaga</taxon>
        <taxon>Elateriformia</taxon>
        <taxon>Elateroidea</taxon>
        <taxon>Elateridae</taxon>
        <taxon>Agrypninae</taxon>
        <taxon>Pyrophorini</taxon>
        <taxon>Ignelater</taxon>
    </lineage>
</organism>
<dbReference type="OrthoDB" id="6708910at2759"/>
<evidence type="ECO:0008006" key="4">
    <source>
        <dbReference type="Google" id="ProtNLM"/>
    </source>
</evidence>
<accession>A0A8K0DH40</accession>
<protein>
    <recommendedName>
        <fullName evidence="4">G-protein coupled receptors family 1 profile domain-containing protein</fullName>
    </recommendedName>
</protein>
<proteinExistence type="predicted"/>
<name>A0A8K0DH40_IGNLU</name>
<feature type="transmembrane region" description="Helical" evidence="1">
    <location>
        <begin position="194"/>
        <end position="213"/>
    </location>
</feature>
<dbReference type="Proteomes" id="UP000801492">
    <property type="component" value="Unassembled WGS sequence"/>
</dbReference>
<sequence>MMKLASVSVILAVLVIISLFGILADGTITYGVFRFIKLKTVPNILLANWAIAHMISAIILPLNVLMNVFLTISENHIANCLSIHATITSYLVALWFCIVLCIDWCSTAYFFPLSKKIREHYKFAISFIWLNAVPLYVTSAGSCVGYSTDLLPTVLVIISFIINLLFVLILHCSKLVQRFRVNPINYSRSLKVQLMMITTILCSYLVAIISSALALSDVYSITDNYLRAGVCLLLSISAIQGTPVIILGILYFLDRDFRRCLFPNHAHKSCDDLESENVNHNENLTSTATSSTSV</sequence>
<gene>
    <name evidence="2" type="ORF">ILUMI_00094</name>
</gene>
<dbReference type="SUPFAM" id="SSF81321">
    <property type="entry name" value="Family A G protein-coupled receptor-like"/>
    <property type="match status" value="1"/>
</dbReference>
<keyword evidence="3" id="KW-1185">Reference proteome</keyword>
<keyword evidence="1" id="KW-0812">Transmembrane</keyword>
<dbReference type="Gene3D" id="1.20.1070.10">
    <property type="entry name" value="Rhodopsin 7-helix transmembrane proteins"/>
    <property type="match status" value="1"/>
</dbReference>
<evidence type="ECO:0000313" key="2">
    <source>
        <dbReference type="EMBL" id="KAF2906083.1"/>
    </source>
</evidence>
<comment type="caution">
    <text evidence="2">The sequence shown here is derived from an EMBL/GenBank/DDBJ whole genome shotgun (WGS) entry which is preliminary data.</text>
</comment>
<evidence type="ECO:0000313" key="3">
    <source>
        <dbReference type="Proteomes" id="UP000801492"/>
    </source>
</evidence>
<feature type="transmembrane region" description="Helical" evidence="1">
    <location>
        <begin position="6"/>
        <end position="33"/>
    </location>
</feature>
<keyword evidence="1" id="KW-1133">Transmembrane helix</keyword>
<feature type="transmembrane region" description="Helical" evidence="1">
    <location>
        <begin position="90"/>
        <end position="111"/>
    </location>
</feature>
<feature type="transmembrane region" description="Helical" evidence="1">
    <location>
        <begin position="225"/>
        <end position="253"/>
    </location>
</feature>
<dbReference type="EMBL" id="VTPC01000025">
    <property type="protein sequence ID" value="KAF2906083.1"/>
    <property type="molecule type" value="Genomic_DNA"/>
</dbReference>